<feature type="transmembrane region" description="Helical" evidence="8">
    <location>
        <begin position="15"/>
        <end position="32"/>
    </location>
</feature>
<evidence type="ECO:0000313" key="10">
    <source>
        <dbReference type="Proteomes" id="UP000627781"/>
    </source>
</evidence>
<comment type="caution">
    <text evidence="9">The sequence shown here is derived from an EMBL/GenBank/DDBJ whole genome shotgun (WGS) entry which is preliminary data.</text>
</comment>
<dbReference type="EMBL" id="JACSRA010000007">
    <property type="protein sequence ID" value="MBD7910912.1"/>
    <property type="molecule type" value="Genomic_DNA"/>
</dbReference>
<dbReference type="PANTHER" id="PTHR34979:SF1">
    <property type="entry name" value="INNER MEMBRANE PROTEIN YGAZ"/>
    <property type="match status" value="1"/>
</dbReference>
<evidence type="ECO:0000313" key="9">
    <source>
        <dbReference type="EMBL" id="MBD7910912.1"/>
    </source>
</evidence>
<reference evidence="9 10" key="1">
    <citation type="submission" date="2020-08" db="EMBL/GenBank/DDBJ databases">
        <title>A Genomic Blueprint of the Chicken Gut Microbiome.</title>
        <authorList>
            <person name="Gilroy R."/>
            <person name="Ravi A."/>
            <person name="Getino M."/>
            <person name="Pursley I."/>
            <person name="Horton D.L."/>
            <person name="Alikhan N.-F."/>
            <person name="Baker D."/>
            <person name="Gharbi K."/>
            <person name="Hall N."/>
            <person name="Watson M."/>
            <person name="Adriaenssens E.M."/>
            <person name="Foster-Nyarko E."/>
            <person name="Jarju S."/>
            <person name="Secka A."/>
            <person name="Antonio M."/>
            <person name="Oren A."/>
            <person name="Chaudhuri R."/>
            <person name="La Ragione R.M."/>
            <person name="Hildebrand F."/>
            <person name="Pallen M.J."/>
        </authorList>
    </citation>
    <scope>NUCLEOTIDE SEQUENCE [LARGE SCALE GENOMIC DNA]</scope>
    <source>
        <strain evidence="9 10">Sa3CVN1</strain>
    </source>
</reference>
<feature type="transmembrane region" description="Helical" evidence="8">
    <location>
        <begin position="208"/>
        <end position="223"/>
    </location>
</feature>
<evidence type="ECO:0000256" key="2">
    <source>
        <dbReference type="ARBA" id="ARBA00010735"/>
    </source>
</evidence>
<evidence type="ECO:0000256" key="4">
    <source>
        <dbReference type="ARBA" id="ARBA00022475"/>
    </source>
</evidence>
<keyword evidence="3" id="KW-0813">Transport</keyword>
<dbReference type="InterPro" id="IPR011606">
    <property type="entry name" value="Brnchd-chn_aa_trnsp_permease"/>
</dbReference>
<evidence type="ECO:0000256" key="5">
    <source>
        <dbReference type="ARBA" id="ARBA00022692"/>
    </source>
</evidence>
<dbReference type="RefSeq" id="WP_191767940.1">
    <property type="nucleotide sequence ID" value="NZ_JACSRA010000007.1"/>
</dbReference>
<evidence type="ECO:0000256" key="3">
    <source>
        <dbReference type="ARBA" id="ARBA00022448"/>
    </source>
</evidence>
<dbReference type="PANTHER" id="PTHR34979">
    <property type="entry name" value="INNER MEMBRANE PROTEIN YGAZ"/>
    <property type="match status" value="1"/>
</dbReference>
<comment type="similarity">
    <text evidence="2">Belongs to the AzlC family.</text>
</comment>
<dbReference type="Pfam" id="PF03591">
    <property type="entry name" value="AzlC"/>
    <property type="match status" value="1"/>
</dbReference>
<feature type="transmembrane region" description="Helical" evidence="8">
    <location>
        <begin position="39"/>
        <end position="59"/>
    </location>
</feature>
<keyword evidence="4" id="KW-1003">Cell membrane</keyword>
<keyword evidence="10" id="KW-1185">Reference proteome</keyword>
<dbReference type="Proteomes" id="UP000627781">
    <property type="component" value="Unassembled WGS sequence"/>
</dbReference>
<keyword evidence="5 8" id="KW-0812">Transmembrane</keyword>
<feature type="transmembrane region" description="Helical" evidence="8">
    <location>
        <begin position="130"/>
        <end position="153"/>
    </location>
</feature>
<gene>
    <name evidence="9" type="ORF">H9661_06035</name>
</gene>
<evidence type="ECO:0000256" key="7">
    <source>
        <dbReference type="ARBA" id="ARBA00023136"/>
    </source>
</evidence>
<keyword evidence="7 8" id="KW-0472">Membrane</keyword>
<evidence type="ECO:0000256" key="1">
    <source>
        <dbReference type="ARBA" id="ARBA00004651"/>
    </source>
</evidence>
<keyword evidence="6 8" id="KW-1133">Transmembrane helix</keyword>
<comment type="subcellular location">
    <subcellularLocation>
        <location evidence="1">Cell membrane</location>
        <topology evidence="1">Multi-pass membrane protein</topology>
    </subcellularLocation>
</comment>
<feature type="transmembrane region" description="Helical" evidence="8">
    <location>
        <begin position="71"/>
        <end position="92"/>
    </location>
</feature>
<proteinExistence type="inferred from homology"/>
<evidence type="ECO:0000256" key="8">
    <source>
        <dbReference type="SAM" id="Phobius"/>
    </source>
</evidence>
<accession>A0ABR8PRZ0</accession>
<protein>
    <submittedName>
        <fullName evidence="9">AzlC family ABC transporter permease</fullName>
    </submittedName>
</protein>
<organism evidence="9 10">
    <name type="scientific">Clostridium cibarium</name>
    <dbReference type="NCBI Taxonomy" id="2762247"/>
    <lineage>
        <taxon>Bacteria</taxon>
        <taxon>Bacillati</taxon>
        <taxon>Bacillota</taxon>
        <taxon>Clostridia</taxon>
        <taxon>Eubacteriales</taxon>
        <taxon>Clostridiaceae</taxon>
        <taxon>Clostridium</taxon>
    </lineage>
</organism>
<name>A0ABR8PRZ0_9CLOT</name>
<evidence type="ECO:0000256" key="6">
    <source>
        <dbReference type="ARBA" id="ARBA00022989"/>
    </source>
</evidence>
<feature type="transmembrane region" description="Helical" evidence="8">
    <location>
        <begin position="159"/>
        <end position="177"/>
    </location>
</feature>
<sequence>MDEKLKALTAAFKETIPVLTGFTFLGMAYGILMSTKGYAFYWSTLMSAIVFAGSMQYIAITTLLTVAFNPLYALFLTLMINARHLFYGISMLKRFKGIGKVKPFLIFYMCDETFSIIFNKKAPKGVKENYFFFFIAFLDYLYWVIASTIGGLLGKIVNFNTEGIDFVLTALFIVMFLEQWKNSESHKAAIIGLVCSIISLVIFGENNFIIPAMICILIILTLFKTKLERSNLINDINTNSDSYNY</sequence>